<keyword evidence="1" id="KW-0732">Signal</keyword>
<dbReference type="AlphaFoldDB" id="A0AAN6RC22"/>
<keyword evidence="3" id="KW-1185">Reference proteome</keyword>
<dbReference type="EMBL" id="WVTA01000016">
    <property type="protein sequence ID" value="KAK3201529.1"/>
    <property type="molecule type" value="Genomic_DNA"/>
</dbReference>
<evidence type="ECO:0000313" key="3">
    <source>
        <dbReference type="Proteomes" id="UP001280581"/>
    </source>
</evidence>
<evidence type="ECO:0000256" key="1">
    <source>
        <dbReference type="SAM" id="SignalP"/>
    </source>
</evidence>
<dbReference type="Proteomes" id="UP001280581">
    <property type="component" value="Unassembled WGS sequence"/>
</dbReference>
<sequence>MLPSIYLLSFSSLFLSTYAKATSHESRRLTARGDCGGSTQIMDKDDILALAQDLQNNNPNDMTDFPARARQHWSNGTAQVCIENNYYFEHTHVSRWEVGWAVEYIYDNCCNTAANSQCAGGYNTAHGDSGLSLAVQLQHKDEWCQ</sequence>
<name>A0AAN6RC22_9PLEO</name>
<reference evidence="2 3" key="1">
    <citation type="submission" date="2021-02" db="EMBL/GenBank/DDBJ databases">
        <title>Genome assembly of Pseudopithomyces chartarum.</title>
        <authorList>
            <person name="Jauregui R."/>
            <person name="Singh J."/>
            <person name="Voisey C."/>
        </authorList>
    </citation>
    <scope>NUCLEOTIDE SEQUENCE [LARGE SCALE GENOMIC DNA]</scope>
    <source>
        <strain evidence="2 3">AGR01</strain>
    </source>
</reference>
<accession>A0AAN6RC22</accession>
<proteinExistence type="predicted"/>
<feature type="chain" id="PRO_5043009482" evidence="1">
    <location>
        <begin position="22"/>
        <end position="145"/>
    </location>
</feature>
<feature type="signal peptide" evidence="1">
    <location>
        <begin position="1"/>
        <end position="21"/>
    </location>
</feature>
<evidence type="ECO:0000313" key="2">
    <source>
        <dbReference type="EMBL" id="KAK3201529.1"/>
    </source>
</evidence>
<organism evidence="2 3">
    <name type="scientific">Pseudopithomyces chartarum</name>
    <dbReference type="NCBI Taxonomy" id="1892770"/>
    <lineage>
        <taxon>Eukaryota</taxon>
        <taxon>Fungi</taxon>
        <taxon>Dikarya</taxon>
        <taxon>Ascomycota</taxon>
        <taxon>Pezizomycotina</taxon>
        <taxon>Dothideomycetes</taxon>
        <taxon>Pleosporomycetidae</taxon>
        <taxon>Pleosporales</taxon>
        <taxon>Massarineae</taxon>
        <taxon>Didymosphaeriaceae</taxon>
        <taxon>Pseudopithomyces</taxon>
    </lineage>
</organism>
<gene>
    <name evidence="2" type="ORF">GRF29_185g1284904</name>
</gene>
<comment type="caution">
    <text evidence="2">The sequence shown here is derived from an EMBL/GenBank/DDBJ whole genome shotgun (WGS) entry which is preliminary data.</text>
</comment>
<protein>
    <submittedName>
        <fullName evidence="2">Uncharacterized protein</fullName>
    </submittedName>
</protein>